<name>A0A2U1NT64_ARTAN</name>
<reference evidence="3 4" key="1">
    <citation type="journal article" date="2018" name="Mol. Plant">
        <title>The genome of Artemisia annua provides insight into the evolution of Asteraceae family and artemisinin biosynthesis.</title>
        <authorList>
            <person name="Shen Q."/>
            <person name="Zhang L."/>
            <person name="Liao Z."/>
            <person name="Wang S."/>
            <person name="Yan T."/>
            <person name="Shi P."/>
            <person name="Liu M."/>
            <person name="Fu X."/>
            <person name="Pan Q."/>
            <person name="Wang Y."/>
            <person name="Lv Z."/>
            <person name="Lu X."/>
            <person name="Zhang F."/>
            <person name="Jiang W."/>
            <person name="Ma Y."/>
            <person name="Chen M."/>
            <person name="Hao X."/>
            <person name="Li L."/>
            <person name="Tang Y."/>
            <person name="Lv G."/>
            <person name="Zhou Y."/>
            <person name="Sun X."/>
            <person name="Brodelius P.E."/>
            <person name="Rose J.K.C."/>
            <person name="Tang K."/>
        </authorList>
    </citation>
    <scope>NUCLEOTIDE SEQUENCE [LARGE SCALE GENOMIC DNA]</scope>
    <source>
        <strain evidence="4">cv. Huhao1</strain>
        <tissue evidence="3">Leaf</tissue>
    </source>
</reference>
<feature type="compositionally biased region" description="Low complexity" evidence="1">
    <location>
        <begin position="662"/>
        <end position="676"/>
    </location>
</feature>
<dbReference type="OrthoDB" id="10057873at2759"/>
<evidence type="ECO:0000259" key="2">
    <source>
        <dbReference type="Pfam" id="PF05699"/>
    </source>
</evidence>
<dbReference type="InterPro" id="IPR012337">
    <property type="entry name" value="RNaseH-like_sf"/>
</dbReference>
<dbReference type="SUPFAM" id="SSF53098">
    <property type="entry name" value="Ribonuclease H-like"/>
    <property type="match status" value="1"/>
</dbReference>
<dbReference type="Pfam" id="PF05699">
    <property type="entry name" value="Dimer_Tnp_hAT"/>
    <property type="match status" value="1"/>
</dbReference>
<dbReference type="EMBL" id="PKPP01002239">
    <property type="protein sequence ID" value="PWA76661.1"/>
    <property type="molecule type" value="Genomic_DNA"/>
</dbReference>
<evidence type="ECO:0000313" key="3">
    <source>
        <dbReference type="EMBL" id="PWA76661.1"/>
    </source>
</evidence>
<dbReference type="PANTHER" id="PTHR46951:SF2">
    <property type="entry name" value="BED-TYPE DOMAIN-CONTAINING PROTEIN"/>
    <property type="match status" value="1"/>
</dbReference>
<dbReference type="AlphaFoldDB" id="A0A2U1NT64"/>
<gene>
    <name evidence="3" type="ORF">CTI12_AA214740</name>
</gene>
<keyword evidence="4" id="KW-1185">Reference proteome</keyword>
<dbReference type="GO" id="GO:0046983">
    <property type="term" value="F:protein dimerization activity"/>
    <property type="evidence" value="ECO:0007669"/>
    <property type="project" value="InterPro"/>
</dbReference>
<dbReference type="PANTHER" id="PTHR46951">
    <property type="entry name" value="BED-TYPE DOMAIN-CONTAINING PROTEIN"/>
    <property type="match status" value="1"/>
</dbReference>
<feature type="domain" description="HAT C-terminal dimerisation" evidence="2">
    <location>
        <begin position="824"/>
        <end position="890"/>
    </location>
</feature>
<feature type="compositionally biased region" description="Basic and acidic residues" evidence="1">
    <location>
        <begin position="945"/>
        <end position="957"/>
    </location>
</feature>
<feature type="compositionally biased region" description="Acidic residues" evidence="1">
    <location>
        <begin position="922"/>
        <end position="931"/>
    </location>
</feature>
<sequence>MTMRYKNSHTKMLWSLKNDDECEVYEISLSEFPAICTRNESPGKSEWNDEHLRSASNEPYDAIVCNLLVFDHLFKSKPHTIMPICSIETYENDKFDILTIDADLFTWETPLGTTFMEFKRLSIMEGDLFTYDLLMSYTEDELLLLWPVIESKGLVWTTIKEKGGNFQIEYMNSANAISPSQNLNEVHIQTAEPSYMPYTDHYWGLDKSNLEDERMNAEAEILFHKRLVRLMDISLEEWLELKYGDPEFDPMNEEKRIITSWLTRSFKEQFNEFMELKKKMMSDTSFNANYDPNDNDFLEWLASKFNNHKTMDCATKNALWIYWMRREDEEAETDNGSSYDDSTLEENIYEWYEELEDGELKIKALMEKALLMTQHKNQDGEGAEFCHWLERRFGNYHKLDCELMMRLENYWWSVRDKEASPNETWNNNEIQDNGPRTNKLIDKKDNEWKDDLFNELDINGTFYVDELKHELQFREVLRKLIMKYCKGWDNKKNIQRKMLNLIKKKINDDYESCSSDDTLYREEYEEEERLICEQERTNYEPHTMKVETYVVKRYEIYDDRCHIRIKRININDVPISGMNVWLFKNGIVKDMEIEDLLDKWYNNKDLRQYQDTHCRVREGLVQAQKEVEIIMVITSSRHSLTLLFRSLGLDFFSLIAMNSSAASAPSSSTTPSSATSRKPKRANAPGARTDVGWEYAVEIGKRRVQCKFCSCEFTGGIYRFKHHLARTRKDAAAFPMVPEDVSVKFQKVVEQMELAAEKKPKLYAVDEDEKLFESDDRINLYMCIGRMCDGDQNLANEIDCQMDMFKNKKGNLFNLNIATQNIDKKTPVDWWDSFGDDTPELKRFAMRVLSLTCSSSGCERNWSAFEMVHSKRRNCLHQQKMNDLVYVMYNLKLTGRQEKKMKEAKAAIEQLEALDFENVESDDEWITEEESTQPQAQDGGGDNDFLERAFRGQFGREDEFEEPDFDLPEENEVNGRLHVID</sequence>
<dbReference type="InterPro" id="IPR008906">
    <property type="entry name" value="HATC_C_dom"/>
</dbReference>
<feature type="region of interest" description="Disordered" evidence="1">
    <location>
        <begin position="662"/>
        <end position="686"/>
    </location>
</feature>
<comment type="caution">
    <text evidence="3">The sequence shown here is derived from an EMBL/GenBank/DDBJ whole genome shotgun (WGS) entry which is preliminary data.</text>
</comment>
<proteinExistence type="predicted"/>
<protein>
    <submittedName>
        <fullName evidence="3">Zf-BED domain-containing protein</fullName>
    </submittedName>
</protein>
<organism evidence="3 4">
    <name type="scientific">Artemisia annua</name>
    <name type="common">Sweet wormwood</name>
    <dbReference type="NCBI Taxonomy" id="35608"/>
    <lineage>
        <taxon>Eukaryota</taxon>
        <taxon>Viridiplantae</taxon>
        <taxon>Streptophyta</taxon>
        <taxon>Embryophyta</taxon>
        <taxon>Tracheophyta</taxon>
        <taxon>Spermatophyta</taxon>
        <taxon>Magnoliopsida</taxon>
        <taxon>eudicotyledons</taxon>
        <taxon>Gunneridae</taxon>
        <taxon>Pentapetalae</taxon>
        <taxon>asterids</taxon>
        <taxon>campanulids</taxon>
        <taxon>Asterales</taxon>
        <taxon>Asteraceae</taxon>
        <taxon>Asteroideae</taxon>
        <taxon>Anthemideae</taxon>
        <taxon>Artemisiinae</taxon>
        <taxon>Artemisia</taxon>
    </lineage>
</organism>
<feature type="compositionally biased region" description="Acidic residues" evidence="1">
    <location>
        <begin position="958"/>
        <end position="972"/>
    </location>
</feature>
<evidence type="ECO:0000313" key="4">
    <source>
        <dbReference type="Proteomes" id="UP000245207"/>
    </source>
</evidence>
<dbReference type="Proteomes" id="UP000245207">
    <property type="component" value="Unassembled WGS sequence"/>
</dbReference>
<evidence type="ECO:0000256" key="1">
    <source>
        <dbReference type="SAM" id="MobiDB-lite"/>
    </source>
</evidence>
<accession>A0A2U1NT64</accession>
<feature type="region of interest" description="Disordered" evidence="1">
    <location>
        <begin position="922"/>
        <end position="981"/>
    </location>
</feature>